<evidence type="ECO:0000313" key="1">
    <source>
        <dbReference type="EMBL" id="BBZ38849.1"/>
    </source>
</evidence>
<dbReference type="AlphaFoldDB" id="A0A1X1TMT9"/>
<sequence length="443" mass="49900">MTTACEQLLKYAEDPQYYRVPRSDLEPLWIAAANERLAEQRERIPVLARLSDDLAIKEIQSLSDLIPLLFAHSNYKSYPEAFIDKGRWNLMNQWLDTVSSQRVEGVDIDGVNDQDDWIERLHAKEHWVYVTSGTTGKNSFLPATRGDRDFSLRMLDTSMDWTYGVGRQDRAIFVLGPKYGPHRAASHFRRIAEIYGRPDATFFLTEDKMRLSEVSRMAVLRRKIAAGTAMPSEIAALERDTAVHQEQMAARLDELIDKLIEYRREPMVIGGFWAQYWTIVERARARGIPPGEFHSDTRITGGGGNKGAAMPPDFKEQILEFFGIDPANVQSGYGMSELSTALPGIDGRYRPMPWVIPLILDDSGEQLLEPREDRAEGRFAFFDVALEGRWGGVITGDRVTADYSTPNISVVADSIVRYSTVHGGDDKLTCAGTIDAYVRGVIE</sequence>
<accession>A0A1X1TMT9</accession>
<evidence type="ECO:0000313" key="2">
    <source>
        <dbReference type="Proteomes" id="UP000467385"/>
    </source>
</evidence>
<keyword evidence="2" id="KW-1185">Reference proteome</keyword>
<proteinExistence type="predicted"/>
<dbReference type="STRING" id="44010.AWC00_05530"/>
<organism evidence="1 2">
    <name type="scientific">Mycobacterium conspicuum</name>
    <dbReference type="NCBI Taxonomy" id="44010"/>
    <lineage>
        <taxon>Bacteria</taxon>
        <taxon>Bacillati</taxon>
        <taxon>Actinomycetota</taxon>
        <taxon>Actinomycetes</taxon>
        <taxon>Mycobacteriales</taxon>
        <taxon>Mycobacteriaceae</taxon>
        <taxon>Mycobacterium</taxon>
    </lineage>
</organism>
<reference evidence="1 2" key="1">
    <citation type="journal article" date="2019" name="Emerg. Microbes Infect.">
        <title>Comprehensive subspecies identification of 175 nontuberculous mycobacteria species based on 7547 genomic profiles.</title>
        <authorList>
            <person name="Matsumoto Y."/>
            <person name="Kinjo T."/>
            <person name="Motooka D."/>
            <person name="Nabeya D."/>
            <person name="Jung N."/>
            <person name="Uechi K."/>
            <person name="Horii T."/>
            <person name="Iida T."/>
            <person name="Fujita J."/>
            <person name="Nakamura S."/>
        </authorList>
    </citation>
    <scope>NUCLEOTIDE SEQUENCE [LARGE SCALE GENOMIC DNA]</scope>
    <source>
        <strain evidence="1 2">JCM 14738</strain>
    </source>
</reference>
<dbReference type="SUPFAM" id="SSF56801">
    <property type="entry name" value="Acetyl-CoA synthetase-like"/>
    <property type="match status" value="1"/>
</dbReference>
<dbReference type="EMBL" id="AP022613">
    <property type="protein sequence ID" value="BBZ38849.1"/>
    <property type="molecule type" value="Genomic_DNA"/>
</dbReference>
<protein>
    <submittedName>
        <fullName evidence="1">Uncharacterized protein</fullName>
    </submittedName>
</protein>
<dbReference type="Proteomes" id="UP000467385">
    <property type="component" value="Chromosome"/>
</dbReference>
<gene>
    <name evidence="1" type="ORF">MCNS_19120</name>
</gene>
<name>A0A1X1TMT9_9MYCO</name>